<dbReference type="Proteomes" id="UP000502608">
    <property type="component" value="Chromosome"/>
</dbReference>
<dbReference type="Gene3D" id="2.60.120.10">
    <property type="entry name" value="Jelly Rolls"/>
    <property type="match status" value="1"/>
</dbReference>
<keyword evidence="3" id="KW-1185">Reference proteome</keyword>
<proteinExistence type="predicted"/>
<dbReference type="RefSeq" id="WP_167678968.1">
    <property type="nucleotide sequence ID" value="NZ_CP050313.1"/>
</dbReference>
<gene>
    <name evidence="2" type="ORF">HBH39_13090</name>
</gene>
<reference evidence="2 3" key="1">
    <citation type="submission" date="2020-03" db="EMBL/GenBank/DDBJ databases">
        <title>Complete genome sequence of Shewanella sp.</title>
        <authorList>
            <person name="Kim Y.-S."/>
            <person name="Kim S.-J."/>
            <person name="Jung H.-K."/>
            <person name="Kim K.-H."/>
        </authorList>
    </citation>
    <scope>NUCLEOTIDE SEQUENCE [LARGE SCALE GENOMIC DNA]</scope>
    <source>
        <strain evidence="2 3">PN3F2</strain>
    </source>
</reference>
<accession>A0A6G9QMM6</accession>
<dbReference type="InterPro" id="IPR008579">
    <property type="entry name" value="UGlyAH_Cupin_dom"/>
</dbReference>
<feature type="domain" description="(S)-ureidoglycine aminohydrolase cupin" evidence="1">
    <location>
        <begin position="43"/>
        <end position="115"/>
    </location>
</feature>
<evidence type="ECO:0000259" key="1">
    <source>
        <dbReference type="Pfam" id="PF05899"/>
    </source>
</evidence>
<name>A0A6G9QMM6_9GAMM</name>
<dbReference type="KEGG" id="saes:HBH39_13090"/>
<dbReference type="CDD" id="cd02227">
    <property type="entry name" value="cupin_TM1112-like"/>
    <property type="match status" value="1"/>
</dbReference>
<organism evidence="2 3">
    <name type="scientific">Shewanella aestuarii</name>
    <dbReference type="NCBI Taxonomy" id="1028752"/>
    <lineage>
        <taxon>Bacteria</taxon>
        <taxon>Pseudomonadati</taxon>
        <taxon>Pseudomonadota</taxon>
        <taxon>Gammaproteobacteria</taxon>
        <taxon>Alteromonadales</taxon>
        <taxon>Shewanellaceae</taxon>
        <taxon>Shewanella</taxon>
    </lineage>
</organism>
<evidence type="ECO:0000313" key="2">
    <source>
        <dbReference type="EMBL" id="QIR15307.1"/>
    </source>
</evidence>
<dbReference type="AlphaFoldDB" id="A0A6G9QMM6"/>
<dbReference type="InterPro" id="IPR014710">
    <property type="entry name" value="RmlC-like_jellyroll"/>
</dbReference>
<dbReference type="PANTHER" id="PTHR40943">
    <property type="entry name" value="CYTOPLASMIC PROTEIN-RELATED"/>
    <property type="match status" value="1"/>
</dbReference>
<sequence>MSQGINSITVFSAASTEIEQYHLAPEKCIQGNPLQSVQNHFESPCKQFNVGIWQSEMGCWKITYTEYEYCDILEGISKITDADGNSLTVKAGDKFVIPKGFSGTWEVLEKCKKVYVMFEQT</sequence>
<evidence type="ECO:0000313" key="3">
    <source>
        <dbReference type="Proteomes" id="UP000502608"/>
    </source>
</evidence>
<dbReference type="EMBL" id="CP050313">
    <property type="protein sequence ID" value="QIR15307.1"/>
    <property type="molecule type" value="Genomic_DNA"/>
</dbReference>
<dbReference type="InterPro" id="IPR011051">
    <property type="entry name" value="RmlC_Cupin_sf"/>
</dbReference>
<dbReference type="PANTHER" id="PTHR40943:SF2">
    <property type="entry name" value="(S)-UREIDOGLYCINE AMINOHYDROLASE CUPIN DOMAIN-CONTAINING PROTEIN"/>
    <property type="match status" value="1"/>
</dbReference>
<protein>
    <submittedName>
        <fullName evidence="2">Cupin domain-containing protein</fullName>
    </submittedName>
</protein>
<dbReference type="Pfam" id="PF05899">
    <property type="entry name" value="Cupin_3"/>
    <property type="match status" value="1"/>
</dbReference>
<dbReference type="SUPFAM" id="SSF51182">
    <property type="entry name" value="RmlC-like cupins"/>
    <property type="match status" value="1"/>
</dbReference>